<dbReference type="InterPro" id="IPR001810">
    <property type="entry name" value="F-box_dom"/>
</dbReference>
<dbReference type="PANTHER" id="PTHR38926:SF74">
    <property type="entry name" value="OS08G0193600 PROTEIN"/>
    <property type="match status" value="1"/>
</dbReference>
<dbReference type="Pfam" id="PF12937">
    <property type="entry name" value="F-box-like"/>
    <property type="match status" value="1"/>
</dbReference>
<dbReference type="PROSITE" id="PS50181">
    <property type="entry name" value="FBOX"/>
    <property type="match status" value="1"/>
</dbReference>
<dbReference type="OrthoDB" id="2095648at2759"/>
<sequence>MSAARDWAALPPDILLNVFLRLGPREVMLGAEQACKPWLSVAVEEPTLWRRVGLDEKDYSDKRRWRRSIYDVEEDTRLAAVDRSKGQCEAFDGFCNDYDLLDLVRRAPSLKSLSIEHYYDEESHSIKHLVKPLKKLTLLEDLQIRFTYGNLQDENKLRSVCKACPLLKKLVVMFAWAGDFYCNEDEFDMEPVHGAIPVMRKLHTLELYDCDLTCEGLEGILDNCPLLETLHIHGHFDKCQMDKELKLKCSRVNNLTLDTKKPYDYGYGSAGSSYVSAEDSSQISSEEEDND</sequence>
<organism evidence="3 4">
    <name type="scientific">Digitaria exilis</name>
    <dbReference type="NCBI Taxonomy" id="1010633"/>
    <lineage>
        <taxon>Eukaryota</taxon>
        <taxon>Viridiplantae</taxon>
        <taxon>Streptophyta</taxon>
        <taxon>Embryophyta</taxon>
        <taxon>Tracheophyta</taxon>
        <taxon>Spermatophyta</taxon>
        <taxon>Magnoliopsida</taxon>
        <taxon>Liliopsida</taxon>
        <taxon>Poales</taxon>
        <taxon>Poaceae</taxon>
        <taxon>PACMAD clade</taxon>
        <taxon>Panicoideae</taxon>
        <taxon>Panicodae</taxon>
        <taxon>Paniceae</taxon>
        <taxon>Anthephorinae</taxon>
        <taxon>Digitaria</taxon>
    </lineage>
</organism>
<feature type="compositionally biased region" description="Low complexity" evidence="1">
    <location>
        <begin position="265"/>
        <end position="284"/>
    </location>
</feature>
<dbReference type="Gene3D" id="1.20.1280.50">
    <property type="match status" value="1"/>
</dbReference>
<evidence type="ECO:0000256" key="1">
    <source>
        <dbReference type="SAM" id="MobiDB-lite"/>
    </source>
</evidence>
<evidence type="ECO:0000259" key="2">
    <source>
        <dbReference type="PROSITE" id="PS50181"/>
    </source>
</evidence>
<dbReference type="PANTHER" id="PTHR38926">
    <property type="entry name" value="F-BOX DOMAIN CONTAINING PROTEIN, EXPRESSED"/>
    <property type="match status" value="1"/>
</dbReference>
<evidence type="ECO:0000313" key="3">
    <source>
        <dbReference type="EMBL" id="KAF8662534.1"/>
    </source>
</evidence>
<gene>
    <name evidence="3" type="ORF">HU200_056131</name>
</gene>
<dbReference type="Proteomes" id="UP000636709">
    <property type="component" value="Unassembled WGS sequence"/>
</dbReference>
<dbReference type="Gene3D" id="3.80.10.10">
    <property type="entry name" value="Ribonuclease Inhibitor"/>
    <property type="match status" value="1"/>
</dbReference>
<dbReference type="EMBL" id="JACEFO010002380">
    <property type="protein sequence ID" value="KAF8662534.1"/>
    <property type="molecule type" value="Genomic_DNA"/>
</dbReference>
<dbReference type="AlphaFoldDB" id="A0A835AHK0"/>
<protein>
    <recommendedName>
        <fullName evidence="2">F-box domain-containing protein</fullName>
    </recommendedName>
</protein>
<dbReference type="FunFam" id="1.20.1280.50:FF:000037">
    <property type="entry name" value="F-box protein SKIP19"/>
    <property type="match status" value="1"/>
</dbReference>
<dbReference type="InterPro" id="IPR032675">
    <property type="entry name" value="LRR_dom_sf"/>
</dbReference>
<reference evidence="3" key="1">
    <citation type="submission" date="2020-07" db="EMBL/GenBank/DDBJ databases">
        <title>Genome sequence and genetic diversity analysis of an under-domesticated orphan crop, white fonio (Digitaria exilis).</title>
        <authorList>
            <person name="Bennetzen J.L."/>
            <person name="Chen S."/>
            <person name="Ma X."/>
            <person name="Wang X."/>
            <person name="Yssel A.E.J."/>
            <person name="Chaluvadi S.R."/>
            <person name="Johnson M."/>
            <person name="Gangashetty P."/>
            <person name="Hamidou F."/>
            <person name="Sanogo M.D."/>
            <person name="Zwaenepoel A."/>
            <person name="Wallace J."/>
            <person name="Van De Peer Y."/>
            <person name="Van Deynze A."/>
        </authorList>
    </citation>
    <scope>NUCLEOTIDE SEQUENCE</scope>
    <source>
        <tissue evidence="3">Leaves</tissue>
    </source>
</reference>
<evidence type="ECO:0000313" key="4">
    <source>
        <dbReference type="Proteomes" id="UP000636709"/>
    </source>
</evidence>
<dbReference type="SUPFAM" id="SSF81383">
    <property type="entry name" value="F-box domain"/>
    <property type="match status" value="1"/>
</dbReference>
<feature type="region of interest" description="Disordered" evidence="1">
    <location>
        <begin position="262"/>
        <end position="291"/>
    </location>
</feature>
<comment type="caution">
    <text evidence="3">The sequence shown here is derived from an EMBL/GenBank/DDBJ whole genome shotgun (WGS) entry which is preliminary data.</text>
</comment>
<dbReference type="InterPro" id="IPR036047">
    <property type="entry name" value="F-box-like_dom_sf"/>
</dbReference>
<keyword evidence="4" id="KW-1185">Reference proteome</keyword>
<dbReference type="SUPFAM" id="SSF52047">
    <property type="entry name" value="RNI-like"/>
    <property type="match status" value="1"/>
</dbReference>
<dbReference type="Gramene" id="Dexi6A01G0006900.1">
    <property type="protein sequence ID" value="Dexi6A01G0006900.1:cds"/>
    <property type="gene ID" value="Dexi6A01G0006900"/>
</dbReference>
<feature type="domain" description="F-box" evidence="2">
    <location>
        <begin position="4"/>
        <end position="52"/>
    </location>
</feature>
<proteinExistence type="predicted"/>
<accession>A0A835AHK0</accession>
<name>A0A835AHK0_9POAL</name>